<evidence type="ECO:0000256" key="4">
    <source>
        <dbReference type="ARBA" id="ARBA00022833"/>
    </source>
</evidence>
<proteinExistence type="predicted"/>
<dbReference type="PROSITE" id="PS50103">
    <property type="entry name" value="ZF_C3H1"/>
    <property type="match status" value="2"/>
</dbReference>
<evidence type="ECO:0000256" key="1">
    <source>
        <dbReference type="ARBA" id="ARBA00022723"/>
    </source>
</evidence>
<evidence type="ECO:0000256" key="6">
    <source>
        <dbReference type="SAM" id="MobiDB-lite"/>
    </source>
</evidence>
<gene>
    <name evidence="8" type="primary">Zfp36l1</name>
    <name evidence="8" type="ORF">SNEC2469_LOCUS16161</name>
</gene>
<dbReference type="PANTHER" id="PTHR12547">
    <property type="entry name" value="CCCH ZINC FINGER/TIS11-RELATED"/>
    <property type="match status" value="1"/>
</dbReference>
<dbReference type="InterPro" id="IPR000571">
    <property type="entry name" value="Znf_CCCH"/>
</dbReference>
<sequence length="226" mass="24742">MPRDQTGETRAALKFTKICQYWQKKGRCHLGDTCTYAHSWSDLREQPNLAATALCTKFKRKGYCAKGAACRFAHGQSELRRLPDTREISHVGLQKEETKPSPVLWHHETRAQPIASALLASSPVFAAIQLDTARDSHAPALPQNSLDFGSSVAPSPVGLDTELVGQNEFLIGQALMRDLMRDGPDQNSAPRNGPSVPRAGVPVAPRCHEMAHPRVVSYVGQPFAPI</sequence>
<dbReference type="Proteomes" id="UP000601435">
    <property type="component" value="Unassembled WGS sequence"/>
</dbReference>
<dbReference type="SMART" id="SM00356">
    <property type="entry name" value="ZnF_C3H1"/>
    <property type="match status" value="2"/>
</dbReference>
<dbReference type="PANTHER" id="PTHR12547:SF18">
    <property type="entry name" value="PROTEIN TIS11"/>
    <property type="match status" value="1"/>
</dbReference>
<organism evidence="8 9">
    <name type="scientific">Symbiodinium necroappetens</name>
    <dbReference type="NCBI Taxonomy" id="1628268"/>
    <lineage>
        <taxon>Eukaryota</taxon>
        <taxon>Sar</taxon>
        <taxon>Alveolata</taxon>
        <taxon>Dinophyceae</taxon>
        <taxon>Suessiales</taxon>
        <taxon>Symbiodiniaceae</taxon>
        <taxon>Symbiodinium</taxon>
    </lineage>
</organism>
<feature type="domain" description="C3H1-type" evidence="7">
    <location>
        <begin position="13"/>
        <end position="41"/>
    </location>
</feature>
<feature type="zinc finger region" description="C3H1-type" evidence="5">
    <location>
        <begin position="13"/>
        <end position="41"/>
    </location>
</feature>
<dbReference type="SUPFAM" id="SSF90229">
    <property type="entry name" value="CCCH zinc finger"/>
    <property type="match status" value="2"/>
</dbReference>
<dbReference type="GO" id="GO:0003729">
    <property type="term" value="F:mRNA binding"/>
    <property type="evidence" value="ECO:0007669"/>
    <property type="project" value="InterPro"/>
</dbReference>
<keyword evidence="3 5" id="KW-0863">Zinc-finger</keyword>
<evidence type="ECO:0000256" key="3">
    <source>
        <dbReference type="ARBA" id="ARBA00022771"/>
    </source>
</evidence>
<accession>A0A812U8T8</accession>
<dbReference type="AlphaFoldDB" id="A0A812U8T8"/>
<evidence type="ECO:0000259" key="7">
    <source>
        <dbReference type="PROSITE" id="PS50103"/>
    </source>
</evidence>
<reference evidence="8" key="1">
    <citation type="submission" date="2021-02" db="EMBL/GenBank/DDBJ databases">
        <authorList>
            <person name="Dougan E. K."/>
            <person name="Rhodes N."/>
            <person name="Thang M."/>
            <person name="Chan C."/>
        </authorList>
    </citation>
    <scope>NUCLEOTIDE SEQUENCE</scope>
</reference>
<dbReference type="EMBL" id="CAJNJA010026410">
    <property type="protein sequence ID" value="CAE7559585.1"/>
    <property type="molecule type" value="Genomic_DNA"/>
</dbReference>
<evidence type="ECO:0000313" key="8">
    <source>
        <dbReference type="EMBL" id="CAE7559585.1"/>
    </source>
</evidence>
<comment type="caution">
    <text evidence="8">The sequence shown here is derived from an EMBL/GenBank/DDBJ whole genome shotgun (WGS) entry which is preliminary data.</text>
</comment>
<keyword evidence="4 5" id="KW-0862">Zinc</keyword>
<dbReference type="GO" id="GO:0008270">
    <property type="term" value="F:zinc ion binding"/>
    <property type="evidence" value="ECO:0007669"/>
    <property type="project" value="UniProtKB-KW"/>
</dbReference>
<protein>
    <submittedName>
        <fullName evidence="8">Zfp36l1 protein</fullName>
    </submittedName>
</protein>
<evidence type="ECO:0000256" key="5">
    <source>
        <dbReference type="PROSITE-ProRule" id="PRU00723"/>
    </source>
</evidence>
<keyword evidence="1 5" id="KW-0479">Metal-binding</keyword>
<dbReference type="InterPro" id="IPR045877">
    <property type="entry name" value="ZFP36-like"/>
</dbReference>
<dbReference type="Gene3D" id="4.10.1000.10">
    <property type="entry name" value="Zinc finger, CCCH-type"/>
    <property type="match status" value="2"/>
</dbReference>
<dbReference type="Pfam" id="PF00642">
    <property type="entry name" value="zf-CCCH"/>
    <property type="match status" value="2"/>
</dbReference>
<dbReference type="InterPro" id="IPR036855">
    <property type="entry name" value="Znf_CCCH_sf"/>
</dbReference>
<evidence type="ECO:0000313" key="9">
    <source>
        <dbReference type="Proteomes" id="UP000601435"/>
    </source>
</evidence>
<name>A0A812U8T8_9DINO</name>
<feature type="domain" description="C3H1-type" evidence="7">
    <location>
        <begin position="49"/>
        <end position="77"/>
    </location>
</feature>
<keyword evidence="2" id="KW-0677">Repeat</keyword>
<feature type="region of interest" description="Disordered" evidence="6">
    <location>
        <begin position="180"/>
        <end position="199"/>
    </location>
</feature>
<keyword evidence="9" id="KW-1185">Reference proteome</keyword>
<evidence type="ECO:0000256" key="2">
    <source>
        <dbReference type="ARBA" id="ARBA00022737"/>
    </source>
</evidence>
<feature type="zinc finger region" description="C3H1-type" evidence="5">
    <location>
        <begin position="49"/>
        <end position="77"/>
    </location>
</feature>
<dbReference type="OrthoDB" id="410307at2759"/>